<reference evidence="1 2" key="1">
    <citation type="submission" date="2019-07" db="EMBL/GenBank/DDBJ databases">
        <authorList>
            <person name="Jastrzebski P J."/>
            <person name="Paukszto L."/>
            <person name="Jastrzebski P J."/>
        </authorList>
    </citation>
    <scope>NUCLEOTIDE SEQUENCE [LARGE SCALE GENOMIC DNA]</scope>
    <source>
        <strain evidence="1 2">WMS-il1</strain>
    </source>
</reference>
<gene>
    <name evidence="1" type="ORF">WMSIL1_LOCUS6169</name>
</gene>
<dbReference type="EMBL" id="CABIJS010000221">
    <property type="protein sequence ID" value="VUZ46498.1"/>
    <property type="molecule type" value="Genomic_DNA"/>
</dbReference>
<accession>A0A564YID1</accession>
<name>A0A564YID1_HYMDI</name>
<proteinExistence type="predicted"/>
<keyword evidence="2" id="KW-1185">Reference proteome</keyword>
<sequence length="49" mass="5700">MIPQCGATTRSRYYTLCATRIRWHFFRLLVDLATKTNRRSNSTDGGCFI</sequence>
<organism evidence="1 2">
    <name type="scientific">Hymenolepis diminuta</name>
    <name type="common">Rat tapeworm</name>
    <dbReference type="NCBI Taxonomy" id="6216"/>
    <lineage>
        <taxon>Eukaryota</taxon>
        <taxon>Metazoa</taxon>
        <taxon>Spiralia</taxon>
        <taxon>Lophotrochozoa</taxon>
        <taxon>Platyhelminthes</taxon>
        <taxon>Cestoda</taxon>
        <taxon>Eucestoda</taxon>
        <taxon>Cyclophyllidea</taxon>
        <taxon>Hymenolepididae</taxon>
        <taxon>Hymenolepis</taxon>
    </lineage>
</organism>
<dbReference type="Proteomes" id="UP000321570">
    <property type="component" value="Unassembled WGS sequence"/>
</dbReference>
<evidence type="ECO:0000313" key="1">
    <source>
        <dbReference type="EMBL" id="VUZ46498.1"/>
    </source>
</evidence>
<dbReference type="AlphaFoldDB" id="A0A564YID1"/>
<evidence type="ECO:0000313" key="2">
    <source>
        <dbReference type="Proteomes" id="UP000321570"/>
    </source>
</evidence>
<protein>
    <submittedName>
        <fullName evidence="1">Uncharacterized protein</fullName>
    </submittedName>
</protein>